<organism evidence="1 2">
    <name type="scientific">Portunus trituberculatus</name>
    <name type="common">Swimming crab</name>
    <name type="synonym">Neptunus trituberculatus</name>
    <dbReference type="NCBI Taxonomy" id="210409"/>
    <lineage>
        <taxon>Eukaryota</taxon>
        <taxon>Metazoa</taxon>
        <taxon>Ecdysozoa</taxon>
        <taxon>Arthropoda</taxon>
        <taxon>Crustacea</taxon>
        <taxon>Multicrustacea</taxon>
        <taxon>Malacostraca</taxon>
        <taxon>Eumalacostraca</taxon>
        <taxon>Eucarida</taxon>
        <taxon>Decapoda</taxon>
        <taxon>Pleocyemata</taxon>
        <taxon>Brachyura</taxon>
        <taxon>Eubrachyura</taxon>
        <taxon>Portunoidea</taxon>
        <taxon>Portunidae</taxon>
        <taxon>Portuninae</taxon>
        <taxon>Portunus</taxon>
    </lineage>
</organism>
<keyword evidence="2" id="KW-1185">Reference proteome</keyword>
<reference evidence="1 2" key="1">
    <citation type="submission" date="2019-05" db="EMBL/GenBank/DDBJ databases">
        <title>Another draft genome of Portunus trituberculatus and its Hox gene families provides insights of decapod evolution.</title>
        <authorList>
            <person name="Jeong J.-H."/>
            <person name="Song I."/>
            <person name="Kim S."/>
            <person name="Choi T."/>
            <person name="Kim D."/>
            <person name="Ryu S."/>
            <person name="Kim W."/>
        </authorList>
    </citation>
    <scope>NUCLEOTIDE SEQUENCE [LARGE SCALE GENOMIC DNA]</scope>
    <source>
        <tissue evidence="1">Muscle</tissue>
    </source>
</reference>
<accession>A0A5B7HJ81</accession>
<name>A0A5B7HJ81_PORTR</name>
<comment type="caution">
    <text evidence="1">The sequence shown here is derived from an EMBL/GenBank/DDBJ whole genome shotgun (WGS) entry which is preliminary data.</text>
</comment>
<evidence type="ECO:0000313" key="2">
    <source>
        <dbReference type="Proteomes" id="UP000324222"/>
    </source>
</evidence>
<dbReference type="Proteomes" id="UP000324222">
    <property type="component" value="Unassembled WGS sequence"/>
</dbReference>
<dbReference type="AlphaFoldDB" id="A0A5B7HJ81"/>
<proteinExistence type="predicted"/>
<protein>
    <submittedName>
        <fullName evidence="1">Uncharacterized protein</fullName>
    </submittedName>
</protein>
<evidence type="ECO:0000313" key="1">
    <source>
        <dbReference type="EMBL" id="MPC69789.1"/>
    </source>
</evidence>
<dbReference type="EMBL" id="VSRR010030006">
    <property type="protein sequence ID" value="MPC69789.1"/>
    <property type="molecule type" value="Genomic_DNA"/>
</dbReference>
<sequence>MNVKKRETINPFSTMTRLHIHSAYYLYSKSTSLFSVSITSRIVDSLKTQGAADLMKMAVGEGWGGDALSLISDVRIAYLYLLYTAIGWWDDRKDTHTRVWVRTVITIGPPANDSTQKVESLCCHIPEAKTTTPHHLICFTPTRMSLGGEGRK</sequence>
<gene>
    <name evidence="1" type="ORF">E2C01_064020</name>
</gene>